<sequence length="65" mass="7140">MSPLPAQPTAEIDSLVESERLNWVVRGRLANVALEQAGHDRQRATALLQRAIAYLEMPDALPSDS</sequence>
<accession>A0A2N0HJD4</accession>
<name>A0A2N0HJD4_9SPHN</name>
<evidence type="ECO:0000313" key="2">
    <source>
        <dbReference type="Proteomes" id="UP000232587"/>
    </source>
</evidence>
<gene>
    <name evidence="1" type="ORF">B0I00_1280</name>
</gene>
<organism evidence="1 2">
    <name type="scientific">Novosphingobium kunmingense</name>
    <dbReference type="NCBI Taxonomy" id="1211806"/>
    <lineage>
        <taxon>Bacteria</taxon>
        <taxon>Pseudomonadati</taxon>
        <taxon>Pseudomonadota</taxon>
        <taxon>Alphaproteobacteria</taxon>
        <taxon>Sphingomonadales</taxon>
        <taxon>Sphingomonadaceae</taxon>
        <taxon>Novosphingobium</taxon>
    </lineage>
</organism>
<dbReference type="Proteomes" id="UP000232587">
    <property type="component" value="Unassembled WGS sequence"/>
</dbReference>
<reference evidence="1 2" key="1">
    <citation type="submission" date="2017-11" db="EMBL/GenBank/DDBJ databases">
        <title>Genomic Encyclopedia of Type Strains, Phase III (KMG-III): the genomes of soil and plant-associated and newly described type strains.</title>
        <authorList>
            <person name="Whitman W."/>
        </authorList>
    </citation>
    <scope>NUCLEOTIDE SEQUENCE [LARGE SCALE GENOMIC DNA]</scope>
    <source>
        <strain evidence="1 2">CGMCC 1.12274</strain>
    </source>
</reference>
<comment type="caution">
    <text evidence="1">The sequence shown here is derived from an EMBL/GenBank/DDBJ whole genome shotgun (WGS) entry which is preliminary data.</text>
</comment>
<proteinExistence type="predicted"/>
<dbReference type="AlphaFoldDB" id="A0A2N0HJD4"/>
<evidence type="ECO:0000313" key="1">
    <source>
        <dbReference type="EMBL" id="PKB19053.1"/>
    </source>
</evidence>
<protein>
    <submittedName>
        <fullName evidence="1">Uncharacterized protein</fullName>
    </submittedName>
</protein>
<keyword evidence="2" id="KW-1185">Reference proteome</keyword>
<dbReference type="EMBL" id="PHUF01000003">
    <property type="protein sequence ID" value="PKB19053.1"/>
    <property type="molecule type" value="Genomic_DNA"/>
</dbReference>